<dbReference type="PANTHER" id="PTHR43161">
    <property type="entry name" value="SORBITOL DEHYDROGENASE"/>
    <property type="match status" value="1"/>
</dbReference>
<dbReference type="InterPro" id="IPR013154">
    <property type="entry name" value="ADH-like_N"/>
</dbReference>
<feature type="domain" description="Alcohol dehydrogenase-like C-terminal" evidence="6">
    <location>
        <begin position="243"/>
        <end position="312"/>
    </location>
</feature>
<keyword evidence="9" id="KW-1185">Reference proteome</keyword>
<evidence type="ECO:0000256" key="3">
    <source>
        <dbReference type="ARBA" id="ARBA00022723"/>
    </source>
</evidence>
<comment type="cofactor">
    <cofactor evidence="1">
        <name>Zn(2+)</name>
        <dbReference type="ChEBI" id="CHEBI:29105"/>
    </cofactor>
</comment>
<dbReference type="InterPro" id="IPR011032">
    <property type="entry name" value="GroES-like_sf"/>
</dbReference>
<proteinExistence type="inferred from homology"/>
<dbReference type="Proteomes" id="UP001208567">
    <property type="component" value="Unassembled WGS sequence"/>
</dbReference>
<dbReference type="Pfam" id="PF08240">
    <property type="entry name" value="ADH_N"/>
    <property type="match status" value="1"/>
</dbReference>
<evidence type="ECO:0000256" key="5">
    <source>
        <dbReference type="ARBA" id="ARBA00023002"/>
    </source>
</evidence>
<evidence type="ECO:0000256" key="1">
    <source>
        <dbReference type="ARBA" id="ARBA00001947"/>
    </source>
</evidence>
<evidence type="ECO:0000313" key="9">
    <source>
        <dbReference type="Proteomes" id="UP001208567"/>
    </source>
</evidence>
<organism evidence="8 9">
    <name type="scientific">Clostridium omnivorum</name>
    <dbReference type="NCBI Taxonomy" id="1604902"/>
    <lineage>
        <taxon>Bacteria</taxon>
        <taxon>Bacillati</taxon>
        <taxon>Bacillota</taxon>
        <taxon>Clostridia</taxon>
        <taxon>Eubacteriales</taxon>
        <taxon>Clostridiaceae</taxon>
        <taxon>Clostridium</taxon>
    </lineage>
</organism>
<name>A0ABQ5N0E5_9CLOT</name>
<dbReference type="Pfam" id="PF00107">
    <property type="entry name" value="ADH_zinc_N"/>
    <property type="match status" value="1"/>
</dbReference>
<protein>
    <submittedName>
        <fullName evidence="8">Ribitol-5-phosphate 2-dehydrogenase</fullName>
    </submittedName>
</protein>
<dbReference type="Gene3D" id="3.40.50.720">
    <property type="entry name" value="NAD(P)-binding Rossmann-like Domain"/>
    <property type="match status" value="1"/>
</dbReference>
<dbReference type="InterPro" id="IPR036291">
    <property type="entry name" value="NAD(P)-bd_dom_sf"/>
</dbReference>
<dbReference type="SUPFAM" id="SSF51735">
    <property type="entry name" value="NAD(P)-binding Rossmann-fold domains"/>
    <property type="match status" value="1"/>
</dbReference>
<reference evidence="8 9" key="1">
    <citation type="journal article" date="2024" name="Int. J. Syst. Evol. Microbiol.">
        <title>Clostridium omnivorum sp. nov., isolated from anoxic soil under the treatment of reductive soil disinfestation.</title>
        <authorList>
            <person name="Ueki A."/>
            <person name="Tonouchi A."/>
            <person name="Kaku N."/>
            <person name="Honma S."/>
            <person name="Ueki K."/>
        </authorList>
    </citation>
    <scope>NUCLEOTIDE SEQUENCE [LARGE SCALE GENOMIC DNA]</scope>
    <source>
        <strain evidence="8 9">E14</strain>
    </source>
</reference>
<comment type="caution">
    <text evidence="8">The sequence shown here is derived from an EMBL/GenBank/DDBJ whole genome shotgun (WGS) entry which is preliminary data.</text>
</comment>
<dbReference type="RefSeq" id="WP_264847946.1">
    <property type="nucleotide sequence ID" value="NZ_BRXR01000001.1"/>
</dbReference>
<evidence type="ECO:0000256" key="4">
    <source>
        <dbReference type="ARBA" id="ARBA00022833"/>
    </source>
</evidence>
<evidence type="ECO:0000259" key="7">
    <source>
        <dbReference type="Pfam" id="PF08240"/>
    </source>
</evidence>
<gene>
    <name evidence="8" type="primary">tdh</name>
    <name evidence="8" type="ORF">bsdE14_00900</name>
</gene>
<sequence>MNNQLKNKVIQLTKPYKFELRDKNIKIDSNDIVVMPTLCYICAADLRYYTGNRRPEALKKKLPMALLHEGIGIVEESNAAFNKNDRVVLVPNIPGYVLDRKEQKECCIACELEEVGENYCENGIFISSGYDGLMQKFIVHPKECVVKIPDDVPSEIAALSELVTVSYEATKKVKINGDERIVVFGDGPVGYLMYCVLSFIYKIPTNNLLIIGTDESKLNMFEFAQKLNIRGDEPFYDAASFHPTYVFECVGGNNMGDAINYAIDIVRRGGSIVSMGVSEQNVAINMRDVLEKGLTIKGSSRSTRHSYPVILEYMRAKLFQDMLSKVICERRFEVDSIEVLKDAFDFAASKDYWGKIMLTFEGELYERK</sequence>
<evidence type="ECO:0000256" key="2">
    <source>
        <dbReference type="ARBA" id="ARBA00008072"/>
    </source>
</evidence>
<evidence type="ECO:0000313" key="8">
    <source>
        <dbReference type="EMBL" id="GLC28680.1"/>
    </source>
</evidence>
<feature type="domain" description="Alcohol dehydrogenase-like N-terminal" evidence="7">
    <location>
        <begin position="30"/>
        <end position="150"/>
    </location>
</feature>
<keyword evidence="3" id="KW-0479">Metal-binding</keyword>
<accession>A0ABQ5N0E5</accession>
<dbReference type="EMBL" id="BRXR01000001">
    <property type="protein sequence ID" value="GLC28680.1"/>
    <property type="molecule type" value="Genomic_DNA"/>
</dbReference>
<evidence type="ECO:0000259" key="6">
    <source>
        <dbReference type="Pfam" id="PF00107"/>
    </source>
</evidence>
<dbReference type="SUPFAM" id="SSF50129">
    <property type="entry name" value="GroES-like"/>
    <property type="match status" value="1"/>
</dbReference>
<keyword evidence="4" id="KW-0862">Zinc</keyword>
<comment type="similarity">
    <text evidence="2">Belongs to the zinc-containing alcohol dehydrogenase family.</text>
</comment>
<dbReference type="InterPro" id="IPR013149">
    <property type="entry name" value="ADH-like_C"/>
</dbReference>
<keyword evidence="5" id="KW-0560">Oxidoreductase</keyword>
<dbReference type="Gene3D" id="3.90.180.10">
    <property type="entry name" value="Medium-chain alcohol dehydrogenases, catalytic domain"/>
    <property type="match status" value="1"/>
</dbReference>